<dbReference type="Pfam" id="PF19313">
    <property type="entry name" value="DUF5916"/>
    <property type="match status" value="2"/>
</dbReference>
<evidence type="ECO:0000256" key="1">
    <source>
        <dbReference type="SAM" id="SignalP"/>
    </source>
</evidence>
<name>A0A508ARF9_9GAMM</name>
<protein>
    <recommendedName>
        <fullName evidence="2">DUF5916 domain-containing protein</fullName>
    </recommendedName>
</protein>
<sequence length="744" mass="84180">MRPLQTLVLPLIFLLPVLQAHAIEVDGRIDPDEWAGATRVTDFRKVQPLSLAPGSLPTEAWVLATPEGLAVGFRNTQPQSVTWTRQRVQRDFSAQVDRVNLMVDFDGDGRTGYNFTVASTGGITDAVITNENQFNDDWDGNWRHAVSEEADAWSVEMLIPWYIAPMRAGEDGMRTLKLQLDRVVGSTGERMAWPGASFERPRYLSEFAPLELPQYSQSLLAVTPYASGLYDNIGGESDFEAGFDLFWKPNGQFQLTATVNPDFGQVESDDLVINFGATETFISDKRPFFTENQGIFEFTTPSDYSQLLYTRRVGGPADDGDGAGDIDAAVKLNGSLGATKYGLFLADEADEAGRSFGALRVVRDFDTQNLGAMLTRVERPWLDREATVLGVDHDWRPGERLIVQTRLIGSQIDQSGDTRRDNGATVFANYEMDGGWRQQWLAMHFGNDLQINDFGYLSRNSLNYAHWELRRRFTGLPEASRYASKEWRGRISGTDNDHGDRLQRQFRLSRQGQLRDGSAEYAQVNINSSGYEDLLTRGNGILRVPANFNAYYEYDRPRKGNWAWELDVNMFSGGLSGNDEVGYDFSLEPRYFFSDAFAVYAGMFYQHRPDWLVWQQDNLIGSFDQERLQFSAGLDWTIDGRQELRVKLQAIGLDAELRQAYRVQPGGEAVASNDPVDDFNVRNLGFQVRYRYELAPLSYLYVVYGRGGYEQAPYSDGTWPLLEDSFGLHDDEQLLVKLSYRFEL</sequence>
<dbReference type="SUPFAM" id="SSF56935">
    <property type="entry name" value="Porins"/>
    <property type="match status" value="1"/>
</dbReference>
<evidence type="ECO:0000313" key="3">
    <source>
        <dbReference type="EMBL" id="TQD48262.1"/>
    </source>
</evidence>
<dbReference type="RefSeq" id="WP_141517663.1">
    <property type="nucleotide sequence ID" value="NZ_VICE01000048.1"/>
</dbReference>
<organism evidence="3 4">
    <name type="scientific">Marilutibacter aestuarii</name>
    <dbReference type="NCBI Taxonomy" id="1706195"/>
    <lineage>
        <taxon>Bacteria</taxon>
        <taxon>Pseudomonadati</taxon>
        <taxon>Pseudomonadota</taxon>
        <taxon>Gammaproteobacteria</taxon>
        <taxon>Lysobacterales</taxon>
        <taxon>Lysobacteraceae</taxon>
        <taxon>Marilutibacter</taxon>
    </lineage>
</organism>
<feature type="domain" description="DUF5916" evidence="2">
    <location>
        <begin position="377"/>
        <end position="705"/>
    </location>
</feature>
<dbReference type="Gene3D" id="2.60.40.1190">
    <property type="match status" value="1"/>
</dbReference>
<evidence type="ECO:0000313" key="4">
    <source>
        <dbReference type="Proteomes" id="UP000318212"/>
    </source>
</evidence>
<dbReference type="SUPFAM" id="SSF49344">
    <property type="entry name" value="CBD9-like"/>
    <property type="match status" value="1"/>
</dbReference>
<proteinExistence type="predicted"/>
<feature type="chain" id="PRO_5021198937" description="DUF5916 domain-containing protein" evidence="1">
    <location>
        <begin position="23"/>
        <end position="744"/>
    </location>
</feature>
<keyword evidence="4" id="KW-1185">Reference proteome</keyword>
<feature type="domain" description="DUF5916" evidence="2">
    <location>
        <begin position="220"/>
        <end position="316"/>
    </location>
</feature>
<reference evidence="3 4" key="1">
    <citation type="submission" date="2019-06" db="EMBL/GenBank/DDBJ databases">
        <title>Lysobacter alkalisoli sp. nov. isolated from saline soil.</title>
        <authorList>
            <person name="Sun J.-Q."/>
            <person name="Xu L."/>
        </authorList>
    </citation>
    <scope>NUCLEOTIDE SEQUENCE [LARGE SCALE GENOMIC DNA]</scope>
    <source>
        <strain evidence="3 4">JCM 31130</strain>
    </source>
</reference>
<keyword evidence="1" id="KW-0732">Signal</keyword>
<dbReference type="EMBL" id="VICE01000048">
    <property type="protein sequence ID" value="TQD48262.1"/>
    <property type="molecule type" value="Genomic_DNA"/>
</dbReference>
<gene>
    <name evidence="3" type="ORF">FKV25_04790</name>
</gene>
<dbReference type="OrthoDB" id="9786766at2"/>
<dbReference type="InterPro" id="IPR045670">
    <property type="entry name" value="DUF5916"/>
</dbReference>
<feature type="signal peptide" evidence="1">
    <location>
        <begin position="1"/>
        <end position="22"/>
    </location>
</feature>
<evidence type="ECO:0000259" key="2">
    <source>
        <dbReference type="Pfam" id="PF19313"/>
    </source>
</evidence>
<accession>A0A508ARF9</accession>
<dbReference type="AlphaFoldDB" id="A0A508ARF9"/>
<dbReference type="Proteomes" id="UP000318212">
    <property type="component" value="Unassembled WGS sequence"/>
</dbReference>
<comment type="caution">
    <text evidence="3">The sequence shown here is derived from an EMBL/GenBank/DDBJ whole genome shotgun (WGS) entry which is preliminary data.</text>
</comment>